<dbReference type="PROSITE" id="PS50255">
    <property type="entry name" value="CYTOCHROME_B5_2"/>
    <property type="match status" value="1"/>
</dbReference>
<name>A0A817M6D3_9BILA</name>
<accession>A0A817M6D3</accession>
<dbReference type="InterPro" id="IPR050668">
    <property type="entry name" value="Cytochrome_b5"/>
</dbReference>
<evidence type="ECO:0000256" key="3">
    <source>
        <dbReference type="ARBA" id="ARBA00022617"/>
    </source>
</evidence>
<evidence type="ECO:0000313" key="20">
    <source>
        <dbReference type="Proteomes" id="UP000663873"/>
    </source>
</evidence>
<dbReference type="InterPro" id="IPR036400">
    <property type="entry name" value="Cyt_B5-like_heme/steroid_sf"/>
</dbReference>
<comment type="subcellular location">
    <subcellularLocation>
        <location evidence="1">Endoplasmic reticulum membrane</location>
        <topology evidence="1">Single-pass membrane protein</topology>
        <orientation evidence="1">Cytoplasmic side</orientation>
    </subcellularLocation>
    <subcellularLocation>
        <location evidence="11">Microsome membrane</location>
        <topology evidence="11">Single-pass membrane protein</topology>
        <orientation evidence="11">Cytoplasmic side</orientation>
    </subcellularLocation>
</comment>
<comment type="similarity">
    <text evidence="12">Belongs to the cytochrome b5 family.</text>
</comment>
<comment type="caution">
    <text evidence="15">The sequence shown here is derived from an EMBL/GenBank/DDBJ whole genome shotgun (WGS) entry which is preliminary data.</text>
</comment>
<evidence type="ECO:0000256" key="2">
    <source>
        <dbReference type="ARBA" id="ARBA00022448"/>
    </source>
</evidence>
<organism evidence="15 19">
    <name type="scientific">Rotaria socialis</name>
    <dbReference type="NCBI Taxonomy" id="392032"/>
    <lineage>
        <taxon>Eukaryota</taxon>
        <taxon>Metazoa</taxon>
        <taxon>Spiralia</taxon>
        <taxon>Gnathifera</taxon>
        <taxon>Rotifera</taxon>
        <taxon>Eurotatoria</taxon>
        <taxon>Bdelloidea</taxon>
        <taxon>Philodinida</taxon>
        <taxon>Philodinidae</taxon>
        <taxon>Rotaria</taxon>
    </lineage>
</organism>
<keyword evidence="2" id="KW-0813">Transport</keyword>
<dbReference type="Proteomes" id="UP000663825">
    <property type="component" value="Unassembled WGS sequence"/>
</dbReference>
<evidence type="ECO:0000256" key="1">
    <source>
        <dbReference type="ARBA" id="ARBA00004131"/>
    </source>
</evidence>
<gene>
    <name evidence="17" type="ORF">HFQ381_LOCUS11203</name>
    <name evidence="16" type="ORF">LUA448_LOCUS25377</name>
    <name evidence="15" type="ORF">TIS948_LOCUS3070</name>
    <name evidence="18" type="ORF">UJA718_LOCUS12005</name>
</gene>
<dbReference type="InterPro" id="IPR001199">
    <property type="entry name" value="Cyt_B5-like_heme/steroid-bd"/>
</dbReference>
<dbReference type="Proteomes" id="UP000663873">
    <property type="component" value="Unassembled WGS sequence"/>
</dbReference>
<keyword evidence="5" id="KW-0479">Metal-binding</keyword>
<evidence type="ECO:0000256" key="9">
    <source>
        <dbReference type="ARBA" id="ARBA00023004"/>
    </source>
</evidence>
<dbReference type="Gene3D" id="3.10.120.10">
    <property type="entry name" value="Cytochrome b5-like heme/steroid binding domain"/>
    <property type="match status" value="1"/>
</dbReference>
<sequence length="211" mass="23956">MSSVDSNADNKVLTLSEVRELAEDKNKCIIIIDNNVYDLTRFLKEHRGGEEALKVQHGRDATKAFEDVGHSSDAREQMKAYKIAKLDSVKRTVTNEQCGGEVQIHALSIAPRQPIYSCVKFLDDPKRVHSIPSDISTQDLINRFNDGTAGGHLKYIGYKSDMNKSSLCIHFTGIHYDALLLFSNNPHQFIPKNDIIDMNFVKKKKRTRFNF</sequence>
<evidence type="ECO:0000256" key="5">
    <source>
        <dbReference type="ARBA" id="ARBA00022723"/>
    </source>
</evidence>
<evidence type="ECO:0000256" key="12">
    <source>
        <dbReference type="ARBA" id="ARBA00038168"/>
    </source>
</evidence>
<evidence type="ECO:0000313" key="17">
    <source>
        <dbReference type="EMBL" id="CAF4263405.1"/>
    </source>
</evidence>
<dbReference type="Proteomes" id="UP000663833">
    <property type="component" value="Unassembled WGS sequence"/>
</dbReference>
<evidence type="ECO:0000256" key="13">
    <source>
        <dbReference type="ARBA" id="ARBA00039806"/>
    </source>
</evidence>
<dbReference type="OrthoDB" id="409956at2759"/>
<evidence type="ECO:0000256" key="8">
    <source>
        <dbReference type="ARBA" id="ARBA00022982"/>
    </source>
</evidence>
<dbReference type="EMBL" id="CAJOBO010000637">
    <property type="protein sequence ID" value="CAF4263405.1"/>
    <property type="molecule type" value="Genomic_DNA"/>
</dbReference>
<dbReference type="Pfam" id="PF00173">
    <property type="entry name" value="Cyt-b5"/>
    <property type="match status" value="1"/>
</dbReference>
<evidence type="ECO:0000256" key="6">
    <source>
        <dbReference type="ARBA" id="ARBA00022824"/>
    </source>
</evidence>
<evidence type="ECO:0000313" key="15">
    <source>
        <dbReference type="EMBL" id="CAF3032635.1"/>
    </source>
</evidence>
<proteinExistence type="inferred from homology"/>
<evidence type="ECO:0000259" key="14">
    <source>
        <dbReference type="PROSITE" id="PS50255"/>
    </source>
</evidence>
<evidence type="ECO:0000256" key="7">
    <source>
        <dbReference type="ARBA" id="ARBA00022848"/>
    </source>
</evidence>
<dbReference type="GO" id="GO:0005789">
    <property type="term" value="C:endoplasmic reticulum membrane"/>
    <property type="evidence" value="ECO:0007669"/>
    <property type="project" value="UniProtKB-SubCell"/>
</dbReference>
<keyword evidence="6" id="KW-0256">Endoplasmic reticulum</keyword>
<dbReference type="Proteomes" id="UP000663851">
    <property type="component" value="Unassembled WGS sequence"/>
</dbReference>
<evidence type="ECO:0000313" key="16">
    <source>
        <dbReference type="EMBL" id="CAF3502350.1"/>
    </source>
</evidence>
<dbReference type="EMBL" id="CAJNYD010003364">
    <property type="protein sequence ID" value="CAF3502350.1"/>
    <property type="molecule type" value="Genomic_DNA"/>
</dbReference>
<keyword evidence="8" id="KW-0249">Electron transport</keyword>
<evidence type="ECO:0000313" key="19">
    <source>
        <dbReference type="Proteomes" id="UP000663825"/>
    </source>
</evidence>
<dbReference type="EMBL" id="CAJNXB010000168">
    <property type="protein sequence ID" value="CAF3032635.1"/>
    <property type="molecule type" value="Genomic_DNA"/>
</dbReference>
<feature type="domain" description="Cytochrome b5 heme-binding" evidence="14">
    <location>
        <begin position="10"/>
        <end position="87"/>
    </location>
</feature>
<keyword evidence="9" id="KW-0408">Iron</keyword>
<dbReference type="EMBL" id="CAJOBP010001523">
    <property type="protein sequence ID" value="CAF4290903.1"/>
    <property type="molecule type" value="Genomic_DNA"/>
</dbReference>
<dbReference type="PANTHER" id="PTHR19359">
    <property type="entry name" value="CYTOCHROME B5"/>
    <property type="match status" value="1"/>
</dbReference>
<evidence type="ECO:0000256" key="4">
    <source>
        <dbReference type="ARBA" id="ARBA00022692"/>
    </source>
</evidence>
<dbReference type="AlphaFoldDB" id="A0A817M6D3"/>
<evidence type="ECO:0000313" key="18">
    <source>
        <dbReference type="EMBL" id="CAF4290903.1"/>
    </source>
</evidence>
<keyword evidence="3" id="KW-0349">Heme</keyword>
<dbReference type="GO" id="GO:0046872">
    <property type="term" value="F:metal ion binding"/>
    <property type="evidence" value="ECO:0007669"/>
    <property type="project" value="UniProtKB-KW"/>
</dbReference>
<dbReference type="SUPFAM" id="SSF55856">
    <property type="entry name" value="Cytochrome b5-like heme/steroid binding domain"/>
    <property type="match status" value="1"/>
</dbReference>
<evidence type="ECO:0000256" key="10">
    <source>
        <dbReference type="ARBA" id="ARBA00023136"/>
    </source>
</evidence>
<dbReference type="PANTHER" id="PTHR19359:SF150">
    <property type="entry name" value="CYTOCHROME B5"/>
    <property type="match status" value="1"/>
</dbReference>
<keyword evidence="20" id="KW-1185">Reference proteome</keyword>
<dbReference type="PRINTS" id="PR00363">
    <property type="entry name" value="CYTOCHROMEB5"/>
</dbReference>
<dbReference type="SMART" id="SM01117">
    <property type="entry name" value="Cyt-b5"/>
    <property type="match status" value="1"/>
</dbReference>
<protein>
    <recommendedName>
        <fullName evidence="13">Cytochrome b5</fullName>
    </recommendedName>
</protein>
<evidence type="ECO:0000256" key="11">
    <source>
        <dbReference type="ARBA" id="ARBA00037877"/>
    </source>
</evidence>
<reference evidence="15" key="1">
    <citation type="submission" date="2021-02" db="EMBL/GenBank/DDBJ databases">
        <authorList>
            <person name="Nowell W R."/>
        </authorList>
    </citation>
    <scope>NUCLEOTIDE SEQUENCE</scope>
</reference>
<keyword evidence="7" id="KW-0492">Microsome</keyword>
<keyword evidence="10" id="KW-0472">Membrane</keyword>
<dbReference type="GO" id="GO:0020037">
    <property type="term" value="F:heme binding"/>
    <property type="evidence" value="ECO:0007669"/>
    <property type="project" value="TreeGrafter"/>
</dbReference>
<keyword evidence="4" id="KW-0812">Transmembrane</keyword>